<feature type="transmembrane region" description="Helical" evidence="1">
    <location>
        <begin position="12"/>
        <end position="32"/>
    </location>
</feature>
<keyword evidence="3" id="KW-1185">Reference proteome</keyword>
<dbReference type="RefSeq" id="WP_284362359.1">
    <property type="nucleotide sequence ID" value="NZ_BSNI01000002.1"/>
</dbReference>
<keyword evidence="1" id="KW-1133">Transmembrane helix</keyword>
<dbReference type="Proteomes" id="UP001161405">
    <property type="component" value="Unassembled WGS sequence"/>
</dbReference>
<dbReference type="EMBL" id="BSNI01000002">
    <property type="protein sequence ID" value="GLQ16671.1"/>
    <property type="molecule type" value="Genomic_DNA"/>
</dbReference>
<name>A0ABQ5UQN7_9HYPH</name>
<evidence type="ECO:0000256" key="1">
    <source>
        <dbReference type="SAM" id="Phobius"/>
    </source>
</evidence>
<feature type="transmembrane region" description="Helical" evidence="1">
    <location>
        <begin position="38"/>
        <end position="56"/>
    </location>
</feature>
<keyword evidence="1" id="KW-0812">Transmembrane</keyword>
<reference evidence="2" key="1">
    <citation type="journal article" date="2014" name="Int. J. Syst. Evol. Microbiol.">
        <title>Complete genome of a new Firmicutes species belonging to the dominant human colonic microbiota ('Ruminococcus bicirculans') reveals two chromosomes and a selective capacity to utilize plant glucans.</title>
        <authorList>
            <consortium name="NISC Comparative Sequencing Program"/>
            <person name="Wegmann U."/>
            <person name="Louis P."/>
            <person name="Goesmann A."/>
            <person name="Henrissat B."/>
            <person name="Duncan S.H."/>
            <person name="Flint H.J."/>
        </authorList>
    </citation>
    <scope>NUCLEOTIDE SEQUENCE</scope>
    <source>
        <strain evidence="2">NBRC 107169</strain>
    </source>
</reference>
<gene>
    <name evidence="2" type="ORF">GCM10007879_09200</name>
</gene>
<feature type="transmembrane region" description="Helical" evidence="1">
    <location>
        <begin position="115"/>
        <end position="136"/>
    </location>
</feature>
<evidence type="ECO:0000313" key="3">
    <source>
        <dbReference type="Proteomes" id="UP001161405"/>
    </source>
</evidence>
<evidence type="ECO:0000313" key="2">
    <source>
        <dbReference type="EMBL" id="GLQ16671.1"/>
    </source>
</evidence>
<organism evidence="2 3">
    <name type="scientific">Maritalea porphyrae</name>
    <dbReference type="NCBI Taxonomy" id="880732"/>
    <lineage>
        <taxon>Bacteria</taxon>
        <taxon>Pseudomonadati</taxon>
        <taxon>Pseudomonadota</taxon>
        <taxon>Alphaproteobacteria</taxon>
        <taxon>Hyphomicrobiales</taxon>
        <taxon>Devosiaceae</taxon>
        <taxon>Maritalea</taxon>
    </lineage>
</organism>
<keyword evidence="1" id="KW-0472">Membrane</keyword>
<comment type="caution">
    <text evidence="2">The sequence shown here is derived from an EMBL/GenBank/DDBJ whole genome shotgun (WGS) entry which is preliminary data.</text>
</comment>
<proteinExistence type="predicted"/>
<protein>
    <submittedName>
        <fullName evidence="2">Uncharacterized protein</fullName>
    </submittedName>
</protein>
<reference evidence="2" key="2">
    <citation type="submission" date="2023-01" db="EMBL/GenBank/DDBJ databases">
        <title>Draft genome sequence of Maritalea porphyrae strain NBRC 107169.</title>
        <authorList>
            <person name="Sun Q."/>
            <person name="Mori K."/>
        </authorList>
    </citation>
    <scope>NUCLEOTIDE SEQUENCE</scope>
    <source>
        <strain evidence="2">NBRC 107169</strain>
    </source>
</reference>
<feature type="transmembrane region" description="Helical" evidence="1">
    <location>
        <begin position="68"/>
        <end position="95"/>
    </location>
</feature>
<accession>A0ABQ5UQN7</accession>
<sequence length="137" mass="14939">MHEDKRSFTLQGNIVGAVTLALLITLTHLLFPSHKIELAAAILVAIATVYPAILLAQRVALVDALWEGGAAVITLGLALFGLVFAPWLIGVGLIVHAVWDWIKHRTDVGVKVVAWYPPMCAIVDSLAALYIFWIIYI</sequence>